<dbReference type="InterPro" id="IPR029063">
    <property type="entry name" value="SAM-dependent_MTases_sf"/>
</dbReference>
<feature type="non-terminal residue" evidence="2">
    <location>
        <position position="454"/>
    </location>
</feature>
<dbReference type="RefSeq" id="WP_316969923.1">
    <property type="nucleotide sequence ID" value="NZ_JARFPL010000054.1"/>
</dbReference>
<evidence type="ECO:0000259" key="1">
    <source>
        <dbReference type="Pfam" id="PF06634"/>
    </source>
</evidence>
<comment type="caution">
    <text evidence="2">The sequence shown here is derived from an EMBL/GenBank/DDBJ whole genome shotgun (WGS) entry which is preliminary data.</text>
</comment>
<dbReference type="EMBL" id="JARFPL010000054">
    <property type="protein sequence ID" value="MDF0594227.1"/>
    <property type="molecule type" value="Genomic_DNA"/>
</dbReference>
<feature type="domain" description="DUF1156" evidence="1">
    <location>
        <begin position="13"/>
        <end position="65"/>
    </location>
</feature>
<proteinExistence type="predicted"/>
<dbReference type="SUPFAM" id="SSF53335">
    <property type="entry name" value="S-adenosyl-L-methionine-dependent methyltransferases"/>
    <property type="match status" value="1"/>
</dbReference>
<name>A0ABT5XHT2_9EURY</name>
<dbReference type="Gene3D" id="3.40.50.150">
    <property type="entry name" value="Vaccinia Virus protein VP39"/>
    <property type="match status" value="1"/>
</dbReference>
<accession>A0ABT5XHT2</accession>
<evidence type="ECO:0000313" key="2">
    <source>
        <dbReference type="EMBL" id="MDF0594227.1"/>
    </source>
</evidence>
<keyword evidence="3" id="KW-1185">Reference proteome</keyword>
<organism evidence="2 3">
    <name type="scientific">Candidatus Methanocrinis alkalitolerans</name>
    <dbReference type="NCBI Taxonomy" id="3033395"/>
    <lineage>
        <taxon>Archaea</taxon>
        <taxon>Methanobacteriati</taxon>
        <taxon>Methanobacteriota</taxon>
        <taxon>Stenosarchaea group</taxon>
        <taxon>Methanomicrobia</taxon>
        <taxon>Methanotrichales</taxon>
        <taxon>Methanotrichaceae</taxon>
        <taxon>Methanocrinis</taxon>
    </lineage>
</organism>
<reference evidence="2 3" key="1">
    <citation type="submission" date="2023-03" db="EMBL/GenBank/DDBJ databases">
        <title>Whole genome sequencing of Methanotrichaceae archaeon M04Ac.</title>
        <authorList>
            <person name="Khomyakova M.A."/>
            <person name="Merkel A.Y."/>
            <person name="Slobodkin A.I."/>
        </authorList>
    </citation>
    <scope>NUCLEOTIDE SEQUENCE [LARGE SCALE GENOMIC DNA]</scope>
    <source>
        <strain evidence="2 3">M04Ac</strain>
    </source>
</reference>
<dbReference type="InterPro" id="IPR009537">
    <property type="entry name" value="DUF1156"/>
</dbReference>
<sequence length="454" mass="50775">MIPYPKRLIEVDLPIKRISEHARREKSIRHGHISTLHIWWARRPLAACRAVVCASLWPDPADPLCPPEFREAAASTMRRFDEVSRDPVGGDPRDLADPDQLQRALLDFIAEFANWDRSTDQAYLDAARSLTRSAHEALGGLPGTRPLVVDPFAGGGAIPLEALRVGADAFASDLNPVAVLLNKVVLEYIPRYGQTLADEVRRWGGWIKEEAEKELAEFYPTDPDGAVPIAYLWARTVTCEGPGCGAEVPLIRSLWLAKKQNRSVALRMVPRMDERRVEFEILEDVKAWEVGEGTVRRGSATCPVCGYTTPVASVRKQLKARRGGTEDARLFCVVITRPGHKGRIFRLPTDVDLDVAKRASMELMRKKSTNNGPLSLVPDEMVNPNPHAINRLPMYGMIRWGDVFSPRQALTLSPHSAPSVQPVVIFAFWPQQPQNDNLRFAKMHDDFDNFSSIN</sequence>
<gene>
    <name evidence="2" type="ORF">P0O24_11610</name>
</gene>
<evidence type="ECO:0000313" key="3">
    <source>
        <dbReference type="Proteomes" id="UP001215956"/>
    </source>
</evidence>
<dbReference type="Pfam" id="PF06634">
    <property type="entry name" value="DUF1156"/>
    <property type="match status" value="1"/>
</dbReference>
<protein>
    <submittedName>
        <fullName evidence="2">DUF1156 domain-containing protein</fullName>
    </submittedName>
</protein>
<dbReference type="Proteomes" id="UP001215956">
    <property type="component" value="Unassembled WGS sequence"/>
</dbReference>